<protein>
    <submittedName>
        <fullName evidence="2">DUF4279 domain-containing protein</fullName>
    </submittedName>
</protein>
<accession>A0ABT1PN24</accession>
<organism evidence="2 3">
    <name type="scientific">Streptantibioticus rubrisoli</name>
    <dbReference type="NCBI Taxonomy" id="1387313"/>
    <lineage>
        <taxon>Bacteria</taxon>
        <taxon>Bacillati</taxon>
        <taxon>Actinomycetota</taxon>
        <taxon>Actinomycetes</taxon>
        <taxon>Kitasatosporales</taxon>
        <taxon>Streptomycetaceae</taxon>
        <taxon>Streptantibioticus</taxon>
    </lineage>
</organism>
<dbReference type="InterPro" id="IPR025459">
    <property type="entry name" value="DUF4279"/>
</dbReference>
<dbReference type="RefSeq" id="WP_255932136.1">
    <property type="nucleotide sequence ID" value="NZ_JANFNH010000053.1"/>
</dbReference>
<evidence type="ECO:0000313" key="2">
    <source>
        <dbReference type="EMBL" id="MCQ4045978.1"/>
    </source>
</evidence>
<dbReference type="Pfam" id="PF14106">
    <property type="entry name" value="DUF4279"/>
    <property type="match status" value="1"/>
</dbReference>
<proteinExistence type="predicted"/>
<dbReference type="Proteomes" id="UP001206206">
    <property type="component" value="Unassembled WGS sequence"/>
</dbReference>
<gene>
    <name evidence="2" type="ORF">NON19_29040</name>
</gene>
<feature type="compositionally biased region" description="Polar residues" evidence="1">
    <location>
        <begin position="29"/>
        <end position="40"/>
    </location>
</feature>
<evidence type="ECO:0000256" key="1">
    <source>
        <dbReference type="SAM" id="MobiDB-lite"/>
    </source>
</evidence>
<name>A0ABT1PN24_9ACTN</name>
<comment type="caution">
    <text evidence="2">The sequence shown here is derived from an EMBL/GenBank/DDBJ whole genome shotgun (WGS) entry which is preliminary data.</text>
</comment>
<keyword evidence="3" id="KW-1185">Reference proteome</keyword>
<dbReference type="EMBL" id="JANFNH010000053">
    <property type="protein sequence ID" value="MCQ4045978.1"/>
    <property type="molecule type" value="Genomic_DNA"/>
</dbReference>
<evidence type="ECO:0000313" key="3">
    <source>
        <dbReference type="Proteomes" id="UP001206206"/>
    </source>
</evidence>
<sequence length="139" mass="15561">MEQYTHTEGPWVLTDVSLTIESPDLEPDSLTSMLGITPTDTRMPGPSRWRPADDTNGLWILKCNDRISDTLDEQIDYVLSAIEPKSQELQRLITSGFQAYLQIHGFVGNGATFRLSTSTLERLARLGIPLKVSQNANER</sequence>
<feature type="region of interest" description="Disordered" evidence="1">
    <location>
        <begin position="29"/>
        <end position="49"/>
    </location>
</feature>
<reference evidence="2 3" key="1">
    <citation type="submission" date="2022-06" db="EMBL/GenBank/DDBJ databases">
        <title>Draft genome sequence of type strain Streptomyces rubrisoli DSM 42083.</title>
        <authorList>
            <person name="Duangmal K."/>
            <person name="Klaysubun C."/>
        </authorList>
    </citation>
    <scope>NUCLEOTIDE SEQUENCE [LARGE SCALE GENOMIC DNA]</scope>
    <source>
        <strain evidence="2 3">DSM 42083</strain>
    </source>
</reference>